<sequence>MPVIFFPVQINMLGFKVNTMEHNSSISFGSSIVTDLSVFTKSNTSTGAQNGDFPASFSLGALNDSDIFDATQSKGSVI</sequence>
<evidence type="ECO:0000313" key="1">
    <source>
        <dbReference type="EMBL" id="MQL51101.1"/>
    </source>
</evidence>
<evidence type="ECO:0000313" key="2">
    <source>
        <dbReference type="Proteomes" id="UP000441717"/>
    </source>
</evidence>
<comment type="caution">
    <text evidence="1">The sequence shown here is derived from an EMBL/GenBank/DDBJ whole genome shotgun (WGS) entry which is preliminary data.</text>
</comment>
<dbReference type="RefSeq" id="WP_152945025.1">
    <property type="nucleotide sequence ID" value="NZ_WHYR01000004.1"/>
</dbReference>
<gene>
    <name evidence="1" type="ORF">GFC01_02230</name>
</gene>
<keyword evidence="2" id="KW-1185">Reference proteome</keyword>
<proteinExistence type="predicted"/>
<dbReference type="Proteomes" id="UP000441717">
    <property type="component" value="Unassembled WGS sequence"/>
</dbReference>
<dbReference type="EMBL" id="WHYR01000004">
    <property type="protein sequence ID" value="MQL51101.1"/>
    <property type="molecule type" value="Genomic_DNA"/>
</dbReference>
<dbReference type="OrthoDB" id="2680365at2"/>
<evidence type="ECO:0008006" key="3">
    <source>
        <dbReference type="Google" id="ProtNLM"/>
    </source>
</evidence>
<accession>A0A6N7IMC4</accession>
<reference evidence="1 2" key="1">
    <citation type="submission" date="2019-10" db="EMBL/GenBank/DDBJ databases">
        <title>Comparative genomics of sulfur disproportionating microorganisms.</title>
        <authorList>
            <person name="Ward L.M."/>
            <person name="Bertran E."/>
            <person name="Johnston D."/>
        </authorList>
    </citation>
    <scope>NUCLEOTIDE SEQUENCE [LARGE SCALE GENOMIC DNA]</scope>
    <source>
        <strain evidence="1 2">DSM 14055</strain>
    </source>
</reference>
<name>A0A6N7IMC4_9FIRM</name>
<organism evidence="1 2">
    <name type="scientific">Desulfofundulus thermobenzoicus</name>
    <dbReference type="NCBI Taxonomy" id="29376"/>
    <lineage>
        <taxon>Bacteria</taxon>
        <taxon>Bacillati</taxon>
        <taxon>Bacillota</taxon>
        <taxon>Clostridia</taxon>
        <taxon>Eubacteriales</taxon>
        <taxon>Peptococcaceae</taxon>
        <taxon>Desulfofundulus</taxon>
    </lineage>
</organism>
<protein>
    <recommendedName>
        <fullName evidence="3">Spore germination protein</fullName>
    </recommendedName>
</protein>
<dbReference type="AlphaFoldDB" id="A0A6N7IMC4"/>